<dbReference type="SUPFAM" id="SSF53098">
    <property type="entry name" value="Ribonuclease H-like"/>
    <property type="match status" value="1"/>
</dbReference>
<evidence type="ECO:0000313" key="4">
    <source>
        <dbReference type="Proteomes" id="UP000504610"/>
    </source>
</evidence>
<dbReference type="InterPro" id="IPR036691">
    <property type="entry name" value="Endo/exonu/phosph_ase_sf"/>
</dbReference>
<dbReference type="GeneID" id="130500150"/>
<evidence type="ECO:0000256" key="1">
    <source>
        <dbReference type="SAM" id="Coils"/>
    </source>
</evidence>
<keyword evidence="1" id="KW-0175">Coiled coil</keyword>
<evidence type="ECO:0000313" key="5">
    <source>
        <dbReference type="RefSeq" id="XP_056850872.1"/>
    </source>
</evidence>
<dbReference type="InterPro" id="IPR002156">
    <property type="entry name" value="RNaseH_domain"/>
</dbReference>
<dbReference type="GO" id="GO:0003676">
    <property type="term" value="F:nucleic acid binding"/>
    <property type="evidence" value="ECO:0007669"/>
    <property type="project" value="InterPro"/>
</dbReference>
<organism evidence="4 5">
    <name type="scientific">Raphanus sativus</name>
    <name type="common">Radish</name>
    <name type="synonym">Raphanus raphanistrum var. sativus</name>
    <dbReference type="NCBI Taxonomy" id="3726"/>
    <lineage>
        <taxon>Eukaryota</taxon>
        <taxon>Viridiplantae</taxon>
        <taxon>Streptophyta</taxon>
        <taxon>Embryophyta</taxon>
        <taxon>Tracheophyta</taxon>
        <taxon>Spermatophyta</taxon>
        <taxon>Magnoliopsida</taxon>
        <taxon>eudicotyledons</taxon>
        <taxon>Gunneridae</taxon>
        <taxon>Pentapetalae</taxon>
        <taxon>rosids</taxon>
        <taxon>malvids</taxon>
        <taxon>Brassicales</taxon>
        <taxon>Brassicaceae</taxon>
        <taxon>Brassiceae</taxon>
        <taxon>Raphanus</taxon>
    </lineage>
</organism>
<dbReference type="RefSeq" id="XP_056850872.1">
    <property type="nucleotide sequence ID" value="XM_056994892.1"/>
</dbReference>
<dbReference type="SUPFAM" id="SSF56672">
    <property type="entry name" value="DNA/RNA polymerases"/>
    <property type="match status" value="1"/>
</dbReference>
<feature type="domain" description="Reverse transcriptase" evidence="3">
    <location>
        <begin position="282"/>
        <end position="540"/>
    </location>
</feature>
<reference evidence="4" key="1">
    <citation type="journal article" date="2019" name="Database">
        <title>The radish genome database (RadishGD): an integrated information resource for radish genomics.</title>
        <authorList>
            <person name="Yu H.J."/>
            <person name="Baek S."/>
            <person name="Lee Y.J."/>
            <person name="Cho A."/>
            <person name="Mun J.H."/>
        </authorList>
    </citation>
    <scope>NUCLEOTIDE SEQUENCE [LARGE SCALE GENOMIC DNA]</scope>
    <source>
        <strain evidence="4">cv. WK10039</strain>
    </source>
</reference>
<evidence type="ECO:0000259" key="3">
    <source>
        <dbReference type="PROSITE" id="PS50878"/>
    </source>
</evidence>
<accession>A0A9W3CH83</accession>
<dbReference type="OrthoDB" id="1746383at2759"/>
<dbReference type="GO" id="GO:0004523">
    <property type="term" value="F:RNA-DNA hybrid ribonuclease activity"/>
    <property type="evidence" value="ECO:0007669"/>
    <property type="project" value="InterPro"/>
</dbReference>
<dbReference type="SUPFAM" id="SSF56219">
    <property type="entry name" value="DNase I-like"/>
    <property type="match status" value="1"/>
</dbReference>
<dbReference type="PROSITE" id="PS50878">
    <property type="entry name" value="RT_POL"/>
    <property type="match status" value="1"/>
</dbReference>
<dbReference type="AlphaFoldDB" id="A0A9W3CH83"/>
<feature type="coiled-coil region" evidence="1">
    <location>
        <begin position="106"/>
        <end position="133"/>
    </location>
</feature>
<dbReference type="InterPro" id="IPR000477">
    <property type="entry name" value="RT_dom"/>
</dbReference>
<dbReference type="PANTHER" id="PTHR33116">
    <property type="entry name" value="REVERSE TRANSCRIPTASE ZINC-BINDING DOMAIN-CONTAINING PROTEIN-RELATED-RELATED"/>
    <property type="match status" value="1"/>
</dbReference>
<dbReference type="InterPro" id="IPR012337">
    <property type="entry name" value="RNaseH-like_sf"/>
</dbReference>
<dbReference type="Gene3D" id="3.30.420.10">
    <property type="entry name" value="Ribonuclease H-like superfamily/Ribonuclease H"/>
    <property type="match status" value="1"/>
</dbReference>
<gene>
    <name evidence="5" type="primary">LOC130500150</name>
</gene>
<dbReference type="Pfam" id="PF13966">
    <property type="entry name" value="zf-RVT"/>
    <property type="match status" value="1"/>
</dbReference>
<feature type="compositionally biased region" description="Basic and acidic residues" evidence="2">
    <location>
        <begin position="1128"/>
        <end position="1139"/>
    </location>
</feature>
<dbReference type="InterPro" id="IPR026960">
    <property type="entry name" value="RVT-Znf"/>
</dbReference>
<sequence length="1148" mass="133027">MDDPSVTILYADAHMIDIETRLEGHAIFMTFVYGDPVVRRRDLVWERLSRMSTNRNGAWFMIGDFNEITGNHEKRGGRRRLESSFLPFCIMLENCGMLDFPYKVLIEELKRKIDLVQDDENSTTEELKDLRRQLILAFKEEHSYWEQKSRNQWHKFGDRNTKFHHGITKQRRAQNRIISIKDKHGKLVEKETEVENVAVQYFRDLFSTSSPTELDNSLRFVSEKVSLADNRLLLEKPSEQEIRKALFDINPDKAPGPDGMTSKLFQRFWREMRQDIIKLVQDFFVTGYFDPALNQTNICLIPKKKKPRDMTEFRPISLCNVSYKIISKLLCKRLKRVIPRLISETQSAFVAKRLITDNILIAQESFHALRTNQRCREDFMAIKTDMSKAYDIVEWSFIATLLLKMGFDERLVDLIMCCVTSVSYQVLVNGQPRGRITPKRSLRQGDPLSPFLFILCTEKKIVGLRVARASPRISHLLFADDSLFFCKTELSQCKEIMDILDIYGKASGQRLNASKSSMFFGNKVESSRKKDIKEVLGFYSEGGMGMYLGLPEQICGSKMKVFSFVQDRFNGRVNNWSSRLLSKGGKEVQIKSVAQAVPTYVMSSFLLPQGIIDKLRSTTSNFWWSSSQNSRGLHWISWNEICTPKDLGGLGFRDLHDFNIALLAKQLWQLIHYPDSLLARVLKGRYYNNTSPLEDRNIYSPSYGWRSIMAARPLLLSGLRKTICSGRETRVWTEHWIPDSLARPPRPAEHIVYRLPQLLVQSFIKNDTKEWDIQLLREFFHPEDIPLILGLKPSRSLAPDGYVWNHTKSGVYSVKTGYELLQSTKRSLTHTGVREPSFTSLQRQAWKVKAPSKMKHFLWQAISGCVATAERLTYRHLGTDRSCPRCAVPVESINHLFFECPPALQVWALSDYPSLPGYFPCSSIYQNMNSLFWKRKEVAPMSPQFDTFPWICWYIWKARNDMLFNGKVVSPWILSNMRHLRQNVGGRLMKKKQQRRDSMISSLWRWKQRPLRYPDSPPAKSMPHGSLMAARTLSALHAEMESLLWAASCIRNMRITTMRFETDCTDLVDMITNPEDWPAFARETELFQSLHEGFEDVRVSHIPRDRNRRADALAKEARSKSCIFTHIDQTRSDGGDPRRTGTSNHHLI</sequence>
<name>A0A9W3CH83_RAPSA</name>
<dbReference type="Gene3D" id="3.60.10.10">
    <property type="entry name" value="Endonuclease/exonuclease/phosphatase"/>
    <property type="match status" value="1"/>
</dbReference>
<evidence type="ECO:0000256" key="2">
    <source>
        <dbReference type="SAM" id="MobiDB-lite"/>
    </source>
</evidence>
<feature type="region of interest" description="Disordered" evidence="2">
    <location>
        <begin position="1128"/>
        <end position="1148"/>
    </location>
</feature>
<dbReference type="Pfam" id="PF00078">
    <property type="entry name" value="RVT_1"/>
    <property type="match status" value="1"/>
</dbReference>
<dbReference type="InterPro" id="IPR044730">
    <property type="entry name" value="RNase_H-like_dom_plant"/>
</dbReference>
<dbReference type="InterPro" id="IPR043502">
    <property type="entry name" value="DNA/RNA_pol_sf"/>
</dbReference>
<protein>
    <submittedName>
        <fullName evidence="5">Uncharacterized protein LOC130500150</fullName>
    </submittedName>
</protein>
<dbReference type="Proteomes" id="UP000504610">
    <property type="component" value="Chromosome 9"/>
</dbReference>
<proteinExistence type="predicted"/>
<dbReference type="PANTHER" id="PTHR33116:SF86">
    <property type="entry name" value="REVERSE TRANSCRIPTASE DOMAIN-CONTAINING PROTEIN"/>
    <property type="match status" value="1"/>
</dbReference>
<dbReference type="CDD" id="cd06222">
    <property type="entry name" value="RNase_H_like"/>
    <property type="match status" value="1"/>
</dbReference>
<dbReference type="InterPro" id="IPR036397">
    <property type="entry name" value="RNaseH_sf"/>
</dbReference>
<dbReference type="KEGG" id="rsz:130500150"/>
<dbReference type="Pfam" id="PF13456">
    <property type="entry name" value="RVT_3"/>
    <property type="match status" value="1"/>
</dbReference>
<dbReference type="CDD" id="cd01650">
    <property type="entry name" value="RT_nLTR_like"/>
    <property type="match status" value="1"/>
</dbReference>
<keyword evidence="4" id="KW-1185">Reference proteome</keyword>
<reference evidence="5" key="2">
    <citation type="submission" date="2025-08" db="UniProtKB">
        <authorList>
            <consortium name="RefSeq"/>
        </authorList>
    </citation>
    <scope>IDENTIFICATION</scope>
    <source>
        <tissue evidence="5">Leaf</tissue>
    </source>
</reference>